<evidence type="ECO:0000313" key="2">
    <source>
        <dbReference type="EMBL" id="MFI0794071.1"/>
    </source>
</evidence>
<comment type="caution">
    <text evidence="2">The sequence shown here is derived from an EMBL/GenBank/DDBJ whole genome shotgun (WGS) entry which is preliminary data.</text>
</comment>
<reference evidence="2 3" key="1">
    <citation type="submission" date="2024-10" db="EMBL/GenBank/DDBJ databases">
        <title>The Natural Products Discovery Center: Release of the First 8490 Sequenced Strains for Exploring Actinobacteria Biosynthetic Diversity.</title>
        <authorList>
            <person name="Kalkreuter E."/>
            <person name="Kautsar S.A."/>
            <person name="Yang D."/>
            <person name="Bader C.D."/>
            <person name="Teijaro C.N."/>
            <person name="Fluegel L."/>
            <person name="Davis C.M."/>
            <person name="Simpson J.R."/>
            <person name="Lauterbach L."/>
            <person name="Steele A.D."/>
            <person name="Gui C."/>
            <person name="Meng S."/>
            <person name="Li G."/>
            <person name="Viehrig K."/>
            <person name="Ye F."/>
            <person name="Su P."/>
            <person name="Kiefer A.F."/>
            <person name="Nichols A."/>
            <person name="Cepeda A.J."/>
            <person name="Yan W."/>
            <person name="Fan B."/>
            <person name="Jiang Y."/>
            <person name="Adhikari A."/>
            <person name="Zheng C.-J."/>
            <person name="Schuster L."/>
            <person name="Cowan T.M."/>
            <person name="Smanski M.J."/>
            <person name="Chevrette M.G."/>
            <person name="De Carvalho L.P.S."/>
            <person name="Shen B."/>
        </authorList>
    </citation>
    <scope>NUCLEOTIDE SEQUENCE [LARGE SCALE GENOMIC DNA]</scope>
    <source>
        <strain evidence="2 3">NPDC021253</strain>
    </source>
</reference>
<evidence type="ECO:0000313" key="3">
    <source>
        <dbReference type="Proteomes" id="UP001611075"/>
    </source>
</evidence>
<name>A0ABW7SNG8_9ACTN</name>
<sequence>MPRLGAGGQQCRQGGDRPVVGHGRLAHGAVRLGDRAGQQREQLGGRHDGWHGGQLQRSAPPATIAPFASTRPGLSALRSSLS</sequence>
<feature type="compositionally biased region" description="Basic and acidic residues" evidence="1">
    <location>
        <begin position="32"/>
        <end position="50"/>
    </location>
</feature>
<keyword evidence="3" id="KW-1185">Reference proteome</keyword>
<organism evidence="2 3">
    <name type="scientific">Micromonospora rubida</name>
    <dbReference type="NCBI Taxonomy" id="2697657"/>
    <lineage>
        <taxon>Bacteria</taxon>
        <taxon>Bacillati</taxon>
        <taxon>Actinomycetota</taxon>
        <taxon>Actinomycetes</taxon>
        <taxon>Micromonosporales</taxon>
        <taxon>Micromonosporaceae</taxon>
        <taxon>Micromonospora</taxon>
    </lineage>
</organism>
<dbReference type="EMBL" id="JBIRPU010000009">
    <property type="protein sequence ID" value="MFI0794071.1"/>
    <property type="molecule type" value="Genomic_DNA"/>
</dbReference>
<gene>
    <name evidence="2" type="ORF">ACH4OY_15485</name>
</gene>
<protein>
    <submittedName>
        <fullName evidence="2">Uncharacterized protein</fullName>
    </submittedName>
</protein>
<dbReference type="RefSeq" id="WP_396680047.1">
    <property type="nucleotide sequence ID" value="NZ_JBIRPU010000009.1"/>
</dbReference>
<accession>A0ABW7SNG8</accession>
<proteinExistence type="predicted"/>
<dbReference type="Proteomes" id="UP001611075">
    <property type="component" value="Unassembled WGS sequence"/>
</dbReference>
<evidence type="ECO:0000256" key="1">
    <source>
        <dbReference type="SAM" id="MobiDB-lite"/>
    </source>
</evidence>
<feature type="region of interest" description="Disordered" evidence="1">
    <location>
        <begin position="1"/>
        <end position="82"/>
    </location>
</feature>